<dbReference type="InterPro" id="IPR008271">
    <property type="entry name" value="Ser/Thr_kinase_AS"/>
</dbReference>
<proteinExistence type="predicted"/>
<dbReference type="GO" id="GO:0007165">
    <property type="term" value="P:signal transduction"/>
    <property type="evidence" value="ECO:0007669"/>
    <property type="project" value="TreeGrafter"/>
</dbReference>
<dbReference type="RefSeq" id="XP_005714002.1">
    <property type="nucleotide sequence ID" value="XM_005713945.1"/>
</dbReference>
<dbReference type="Gene3D" id="1.10.510.10">
    <property type="entry name" value="Transferase(Phosphotransferase) domain 1"/>
    <property type="match status" value="1"/>
</dbReference>
<dbReference type="PROSITE" id="PS00107">
    <property type="entry name" value="PROTEIN_KINASE_ATP"/>
    <property type="match status" value="1"/>
</dbReference>
<accession>R7Q8Q5</accession>
<dbReference type="SUPFAM" id="SSF56112">
    <property type="entry name" value="Protein kinase-like (PK-like)"/>
    <property type="match status" value="1"/>
</dbReference>
<feature type="region of interest" description="Disordered" evidence="10">
    <location>
        <begin position="915"/>
        <end position="962"/>
    </location>
</feature>
<keyword evidence="5 12" id="KW-0418">Kinase</keyword>
<evidence type="ECO:0000256" key="5">
    <source>
        <dbReference type="ARBA" id="ARBA00022777"/>
    </source>
</evidence>
<feature type="region of interest" description="Disordered" evidence="10">
    <location>
        <begin position="988"/>
        <end position="1071"/>
    </location>
</feature>
<dbReference type="Proteomes" id="UP000012073">
    <property type="component" value="Unassembled WGS sequence"/>
</dbReference>
<evidence type="ECO:0000256" key="4">
    <source>
        <dbReference type="ARBA" id="ARBA00022741"/>
    </source>
</evidence>
<dbReference type="KEGG" id="ccp:CHC_T00008625001"/>
<gene>
    <name evidence="12" type="ORF">CHC_T00008625001</name>
</gene>
<feature type="compositionally biased region" description="Polar residues" evidence="10">
    <location>
        <begin position="420"/>
        <end position="458"/>
    </location>
</feature>
<feature type="compositionally biased region" description="Polar residues" evidence="10">
    <location>
        <begin position="1056"/>
        <end position="1071"/>
    </location>
</feature>
<keyword evidence="6 9" id="KW-0067">ATP-binding</keyword>
<protein>
    <recommendedName>
        <fullName evidence="1">non-specific serine/threonine protein kinase</fullName>
        <ecNumber evidence="1">2.7.11.1</ecNumber>
    </recommendedName>
</protein>
<feature type="compositionally biased region" description="Polar residues" evidence="10">
    <location>
        <begin position="1026"/>
        <end position="1047"/>
    </location>
</feature>
<evidence type="ECO:0000256" key="6">
    <source>
        <dbReference type="ARBA" id="ARBA00022840"/>
    </source>
</evidence>
<keyword evidence="4 9" id="KW-0547">Nucleotide-binding</keyword>
<feature type="binding site" evidence="9">
    <location>
        <position position="57"/>
    </location>
    <ligand>
        <name>ATP</name>
        <dbReference type="ChEBI" id="CHEBI:30616"/>
    </ligand>
</feature>
<dbReference type="OrthoDB" id="193931at2759"/>
<comment type="catalytic activity">
    <reaction evidence="7">
        <text>L-threonyl-[protein] + ATP = O-phospho-L-threonyl-[protein] + ADP + H(+)</text>
        <dbReference type="Rhea" id="RHEA:46608"/>
        <dbReference type="Rhea" id="RHEA-COMP:11060"/>
        <dbReference type="Rhea" id="RHEA-COMP:11605"/>
        <dbReference type="ChEBI" id="CHEBI:15378"/>
        <dbReference type="ChEBI" id="CHEBI:30013"/>
        <dbReference type="ChEBI" id="CHEBI:30616"/>
        <dbReference type="ChEBI" id="CHEBI:61977"/>
        <dbReference type="ChEBI" id="CHEBI:456216"/>
        <dbReference type="EC" id="2.7.11.1"/>
    </reaction>
</comment>
<evidence type="ECO:0000259" key="11">
    <source>
        <dbReference type="PROSITE" id="PS50011"/>
    </source>
</evidence>
<dbReference type="GO" id="GO:0004674">
    <property type="term" value="F:protein serine/threonine kinase activity"/>
    <property type="evidence" value="ECO:0007669"/>
    <property type="project" value="UniProtKB-KW"/>
</dbReference>
<feature type="region of interest" description="Disordered" evidence="10">
    <location>
        <begin position="869"/>
        <end position="900"/>
    </location>
</feature>
<organism evidence="12 13">
    <name type="scientific">Chondrus crispus</name>
    <name type="common">Carrageen Irish moss</name>
    <name type="synonym">Polymorpha crispa</name>
    <dbReference type="NCBI Taxonomy" id="2769"/>
    <lineage>
        <taxon>Eukaryota</taxon>
        <taxon>Rhodophyta</taxon>
        <taxon>Florideophyceae</taxon>
        <taxon>Rhodymeniophycidae</taxon>
        <taxon>Gigartinales</taxon>
        <taxon>Gigartinaceae</taxon>
        <taxon>Chondrus</taxon>
    </lineage>
</organism>
<feature type="compositionally biased region" description="Basic and acidic residues" evidence="10">
    <location>
        <begin position="583"/>
        <end position="594"/>
    </location>
</feature>
<evidence type="ECO:0000256" key="1">
    <source>
        <dbReference type="ARBA" id="ARBA00012513"/>
    </source>
</evidence>
<dbReference type="Pfam" id="PF00069">
    <property type="entry name" value="Pkinase"/>
    <property type="match status" value="1"/>
</dbReference>
<feature type="region of interest" description="Disordered" evidence="10">
    <location>
        <begin position="420"/>
        <end position="482"/>
    </location>
</feature>
<reference evidence="13" key="1">
    <citation type="journal article" date="2013" name="Proc. Natl. Acad. Sci. U.S.A.">
        <title>Genome structure and metabolic features in the red seaweed Chondrus crispus shed light on evolution of the Archaeplastida.</title>
        <authorList>
            <person name="Collen J."/>
            <person name="Porcel B."/>
            <person name="Carre W."/>
            <person name="Ball S.G."/>
            <person name="Chaparro C."/>
            <person name="Tonon T."/>
            <person name="Barbeyron T."/>
            <person name="Michel G."/>
            <person name="Noel B."/>
            <person name="Valentin K."/>
            <person name="Elias M."/>
            <person name="Artiguenave F."/>
            <person name="Arun A."/>
            <person name="Aury J.M."/>
            <person name="Barbosa-Neto J.F."/>
            <person name="Bothwell J.H."/>
            <person name="Bouget F.Y."/>
            <person name="Brillet L."/>
            <person name="Cabello-Hurtado F."/>
            <person name="Capella-Gutierrez S."/>
            <person name="Charrier B."/>
            <person name="Cladiere L."/>
            <person name="Cock J.M."/>
            <person name="Coelho S.M."/>
            <person name="Colleoni C."/>
            <person name="Czjzek M."/>
            <person name="Da Silva C."/>
            <person name="Delage L."/>
            <person name="Denoeud F."/>
            <person name="Deschamps P."/>
            <person name="Dittami S.M."/>
            <person name="Gabaldon T."/>
            <person name="Gachon C.M."/>
            <person name="Groisillier A."/>
            <person name="Herve C."/>
            <person name="Jabbari K."/>
            <person name="Katinka M."/>
            <person name="Kloareg B."/>
            <person name="Kowalczyk N."/>
            <person name="Labadie K."/>
            <person name="Leblanc C."/>
            <person name="Lopez P.J."/>
            <person name="McLachlan D.H."/>
            <person name="Meslet-Cladiere L."/>
            <person name="Moustafa A."/>
            <person name="Nehr Z."/>
            <person name="Nyvall Collen P."/>
            <person name="Panaud O."/>
            <person name="Partensky F."/>
            <person name="Poulain J."/>
            <person name="Rensing S.A."/>
            <person name="Rousvoal S."/>
            <person name="Samson G."/>
            <person name="Symeonidi A."/>
            <person name="Weissenbach J."/>
            <person name="Zambounis A."/>
            <person name="Wincker P."/>
            <person name="Boyen C."/>
        </authorList>
    </citation>
    <scope>NUCLEOTIDE SEQUENCE [LARGE SCALE GENOMIC DNA]</scope>
    <source>
        <strain evidence="13">cv. Stackhouse</strain>
    </source>
</reference>
<dbReference type="AlphaFoldDB" id="R7Q8Q5"/>
<evidence type="ECO:0000256" key="10">
    <source>
        <dbReference type="SAM" id="MobiDB-lite"/>
    </source>
</evidence>
<dbReference type="CDD" id="cd14003">
    <property type="entry name" value="STKc_AMPK-like"/>
    <property type="match status" value="1"/>
</dbReference>
<evidence type="ECO:0000256" key="9">
    <source>
        <dbReference type="PROSITE-ProRule" id="PRU10141"/>
    </source>
</evidence>
<feature type="compositionally biased region" description="Low complexity" evidence="10">
    <location>
        <begin position="935"/>
        <end position="948"/>
    </location>
</feature>
<evidence type="ECO:0000256" key="8">
    <source>
        <dbReference type="ARBA" id="ARBA00048679"/>
    </source>
</evidence>
<keyword evidence="2 12" id="KW-0723">Serine/threonine-protein kinase</keyword>
<sequence length="1208" mass="131840">MASTHPYPLYVRPQRLPPSDKCVRVGPYILTETIGSGATSKVKIAVHQGTDDRYACKIMDKRDVRENTNSRQVRKEVSAMRCLDHDNVVSLKSVLTTSSKIYIIMELVEGSELFNEIRAYTKLSEPYARHFFKQLIDGLQHCHQQGVCHRDLKPENLMITDDKILKITDFGLCNLKRGGPNGAGGGTGFMNSVTSSLFMRTQCGTPNFVAPEIVCLDDEHSPGTYSGSKVDIWACGVILFNLVAGHLPFNSAQTEDLFHDIVNGNVPYPDWFSASLVDLIGNMLEVDPKERYTLKQIRAHEWFNEQSYSFNSTPPVIDTSGENPAHRFLSTAVLTRESESLTPVMHRNPQSRSMHALQQGIAYPGQDYHTPHMPHTQPIGTVETRPVSLKHRTVDSLDFGDRVNTAEGDLLAAYSSQFTASDAGQQAAPQTRGLESTRQNLGSGMNVASSTTPASGNTYPLEREENTSNATSMTGDHSEEYESEELEDYEVYHCSHLRQVRFASPDTSLTRSLRRAKSSPNVANGLGVVNDMSNEGSLPETKSMGFTQGYARDLEKQQLWNNAFGQHALKEEGVQQPRVKRSSSHEHIVNPRDSRRPSWNAIAYAGGHVNTFMSDTGESIPSPYRSSVLRSWQSLNVGGQNAAPIGTHVGQEPYSELGSGNDACREDYSREWLRSEAEKVQCNRTARDFDLVPDSEEFNMESWQLNQIWTTSLQAENLGNDFLPTKRAVRFADIPDPAKEPTRLPQQNMRPAQPVLYGTSGSIPISSLTGYPETAVDYNYGKPVGDPVEGMTEPRMNSKLPVLATNHAPLPAEGLRIGGQGPVLSAVPAHMIKEMLPPKRAVSPGRFSPNGRTPVTEKDLVASVVSSIPSPRVTDSETAGIPSPARGRVGPLPGLEPTPEFVKLGIGEDFHGIPTSGAESWLTGSGGGSDQNAGSSSSNGLSSEKTSSTNGTGLREPIRGISGNTLAEGATLTEIESYNLAQLRTLQTSPSSALADRDDSVVASSSPMTSDAGRQKEAIENESEMVGSQASKSQATGPATSQGGSSSDAKEGVQVSRASQPPLTKATVASQSGARSLFGRLPGIHSAKRQLLGRSSSRLETKSTTQFQTHNAPERCFKAIKELLIDHGCSYVKGGALKKMSGDMFTLRCEYKRAKANVVVVAKITISRFDEVLTSVLFERQGRTSKEQFDKFYSSVYNLYREAAYKDE</sequence>
<evidence type="ECO:0000256" key="3">
    <source>
        <dbReference type="ARBA" id="ARBA00022679"/>
    </source>
</evidence>
<dbReference type="EC" id="2.7.11.1" evidence="1"/>
<feature type="region of interest" description="Disordered" evidence="10">
    <location>
        <begin position="571"/>
        <end position="594"/>
    </location>
</feature>
<dbReference type="PROSITE" id="PS00108">
    <property type="entry name" value="PROTEIN_KINASE_ST"/>
    <property type="match status" value="1"/>
</dbReference>
<dbReference type="InterPro" id="IPR000719">
    <property type="entry name" value="Prot_kinase_dom"/>
</dbReference>
<comment type="catalytic activity">
    <reaction evidence="8">
        <text>L-seryl-[protein] + ATP = O-phospho-L-seryl-[protein] + ADP + H(+)</text>
        <dbReference type="Rhea" id="RHEA:17989"/>
        <dbReference type="Rhea" id="RHEA-COMP:9863"/>
        <dbReference type="Rhea" id="RHEA-COMP:11604"/>
        <dbReference type="ChEBI" id="CHEBI:15378"/>
        <dbReference type="ChEBI" id="CHEBI:29999"/>
        <dbReference type="ChEBI" id="CHEBI:30616"/>
        <dbReference type="ChEBI" id="CHEBI:83421"/>
        <dbReference type="ChEBI" id="CHEBI:456216"/>
        <dbReference type="EC" id="2.7.11.1"/>
    </reaction>
</comment>
<dbReference type="STRING" id="2769.R7Q8Q5"/>
<evidence type="ECO:0000313" key="12">
    <source>
        <dbReference type="EMBL" id="CDF34183.1"/>
    </source>
</evidence>
<dbReference type="EMBL" id="HG001676">
    <property type="protein sequence ID" value="CDF34183.1"/>
    <property type="molecule type" value="Genomic_DNA"/>
</dbReference>
<evidence type="ECO:0000313" key="13">
    <source>
        <dbReference type="Proteomes" id="UP000012073"/>
    </source>
</evidence>
<dbReference type="GO" id="GO:0005524">
    <property type="term" value="F:ATP binding"/>
    <property type="evidence" value="ECO:0007669"/>
    <property type="project" value="UniProtKB-UniRule"/>
</dbReference>
<dbReference type="InterPro" id="IPR011009">
    <property type="entry name" value="Kinase-like_dom_sf"/>
</dbReference>
<dbReference type="GeneID" id="17321719"/>
<keyword evidence="3" id="KW-0808">Transferase</keyword>
<dbReference type="PANTHER" id="PTHR43895:SF32">
    <property type="entry name" value="SERINE_THREONINE-PROTEIN KINASE CHK1"/>
    <property type="match status" value="1"/>
</dbReference>
<dbReference type="InterPro" id="IPR017441">
    <property type="entry name" value="Protein_kinase_ATP_BS"/>
</dbReference>
<keyword evidence="13" id="KW-1185">Reference proteome</keyword>
<dbReference type="SMART" id="SM00220">
    <property type="entry name" value="S_TKc"/>
    <property type="match status" value="1"/>
</dbReference>
<evidence type="ECO:0000256" key="2">
    <source>
        <dbReference type="ARBA" id="ARBA00022527"/>
    </source>
</evidence>
<name>R7Q8Q5_CHOCR</name>
<dbReference type="PANTHER" id="PTHR43895">
    <property type="entry name" value="CALCIUM/CALMODULIN-DEPENDENT PROTEIN KINASE KINASE-RELATED"/>
    <property type="match status" value="1"/>
</dbReference>
<dbReference type="Gramene" id="CDF34183">
    <property type="protein sequence ID" value="CDF34183"/>
    <property type="gene ID" value="CHC_T00008625001"/>
</dbReference>
<evidence type="ECO:0000256" key="7">
    <source>
        <dbReference type="ARBA" id="ARBA00047899"/>
    </source>
</evidence>
<dbReference type="PROSITE" id="PS50011">
    <property type="entry name" value="PROTEIN_KINASE_DOM"/>
    <property type="match status" value="1"/>
</dbReference>
<dbReference type="FunFam" id="1.10.510.10:FF:000571">
    <property type="entry name" value="Maternal embryonic leucine zipper kinase"/>
    <property type="match status" value="1"/>
</dbReference>
<feature type="domain" description="Protein kinase" evidence="11">
    <location>
        <begin position="28"/>
        <end position="303"/>
    </location>
</feature>